<feature type="compositionally biased region" description="Basic and acidic residues" evidence="7">
    <location>
        <begin position="464"/>
        <end position="480"/>
    </location>
</feature>
<gene>
    <name evidence="6 9" type="primary">rad50</name>
    <name evidence="9" type="ORF">ACFSAU_04075</name>
</gene>
<sequence length="897" mass="101461">MKFDRLRLRNFKPYADTDLRFEDGVTVIHGLNGSGKSSLLEACFFALYGSKALDGTLDDAVTTGADETDVELWFTHAGDSYRITRELRRSGGSVSTRTCVLEGPETTIEGARDVREFVGDDLLRMDSDAFRNCAYIRQGEVNRLINATPRERREMIDDLLQLGKLEEYRERAGDARLGVEDVLDNKRGRLDQLDDQIDEKEAKDLHERLNGLQSDLSELDGEIERFEGNREEARESRDEAESIIEAAEDREQELDELGEEIEELEAAIRETEGERETLLDRITEIRERIDEREADLADLADAAGIDAATEAAVADAREVLSDREAELREQRQEQRDRVNDRENETESRRDDAERLREQAAEKRERADELETEADAAEADLDDLREDLDDVADEREGIEDRFADAPVVMGKAESHRASLREDLDDVQAEIEETVGRLASARDRVEEVEELLEAGHCPECGQPVEDSPHVDSLDADRERVEELSAELGRLNGRKAELKADIEDAESLADAEGRAESLAERREMLDERAEELEGSVESNRAEAERLRAEADDLEAEAETADEAAESAAEAAETAAERVAEIDDELETIDERRDRLGDVDEALAAIDDDEDEIERLRERRESKGELAAERRDRLEDLRERREELREQFDRERVEAARTQRENAVDYLEKVEAKLDSLGERRDDLTGRIGSVEKEIEELEALREQHADLAETVADLESLHEETEELERTYGDLRAELRQRNVESLERMLNETFDLAYGNDAYSHIELDGEYDLTVYQKDGTPLSPDQLSGGERALFNLSLRCAIYRLLSEGIEGAAPTPPLILDEPTVFLDAGHVSRLVDLVEEMRGFGVRQILIVSHDDELVDAADDLVTVEKDTTTNRSTARREDAATLARAEALMENDD</sequence>
<dbReference type="GO" id="GO:0016887">
    <property type="term" value="F:ATP hydrolysis activity"/>
    <property type="evidence" value="ECO:0007669"/>
    <property type="project" value="UniProtKB-UniRule"/>
</dbReference>
<feature type="binding site" evidence="6">
    <location>
        <position position="455"/>
    </location>
    <ligand>
        <name>Zn(2+)</name>
        <dbReference type="ChEBI" id="CHEBI:29105"/>
    </ligand>
</feature>
<feature type="domain" description="Rad50/SbcC-type AAA" evidence="8">
    <location>
        <begin position="5"/>
        <end position="224"/>
    </location>
</feature>
<dbReference type="InterPro" id="IPR027417">
    <property type="entry name" value="P-loop_NTPase"/>
</dbReference>
<dbReference type="Proteomes" id="UP001597139">
    <property type="component" value="Unassembled WGS sequence"/>
</dbReference>
<name>A0ABD6BPU6_9EURY</name>
<feature type="compositionally biased region" description="Basic and acidic residues" evidence="7">
    <location>
        <begin position="508"/>
        <end position="524"/>
    </location>
</feature>
<feature type="compositionally biased region" description="Acidic residues" evidence="7">
    <location>
        <begin position="548"/>
        <end position="561"/>
    </location>
</feature>
<proteinExistence type="inferred from homology"/>
<feature type="binding site" evidence="6">
    <location>
        <position position="138"/>
    </location>
    <ligand>
        <name>ATP</name>
        <dbReference type="ChEBI" id="CHEBI:30616"/>
    </ligand>
</feature>
<organism evidence="9 10">
    <name type="scientific">Halolamina litorea</name>
    <dbReference type="NCBI Taxonomy" id="1515593"/>
    <lineage>
        <taxon>Archaea</taxon>
        <taxon>Methanobacteriati</taxon>
        <taxon>Methanobacteriota</taxon>
        <taxon>Stenosarchaea group</taxon>
        <taxon>Halobacteria</taxon>
        <taxon>Halobacteriales</taxon>
        <taxon>Haloferacaceae</taxon>
    </lineage>
</organism>
<keyword evidence="6" id="KW-0862">Zinc</keyword>
<evidence type="ECO:0000256" key="1">
    <source>
        <dbReference type="ARBA" id="ARBA00022763"/>
    </source>
</evidence>
<dbReference type="GO" id="GO:0006302">
    <property type="term" value="P:double-strand break repair"/>
    <property type="evidence" value="ECO:0007669"/>
    <property type="project" value="UniProtKB-UniRule"/>
</dbReference>
<keyword evidence="10" id="KW-1185">Reference proteome</keyword>
<dbReference type="NCBIfam" id="NF041035">
    <property type="entry name" value="Rad50_Halo"/>
    <property type="match status" value="1"/>
</dbReference>
<keyword evidence="2 6" id="KW-0378">Hydrolase</keyword>
<evidence type="ECO:0000313" key="9">
    <source>
        <dbReference type="EMBL" id="MFD1566660.1"/>
    </source>
</evidence>
<dbReference type="NCBIfam" id="NF002572">
    <property type="entry name" value="PRK02224.1"/>
    <property type="match status" value="1"/>
</dbReference>
<feature type="binding site" evidence="6">
    <location>
        <position position="12"/>
    </location>
    <ligand>
        <name>ATP</name>
        <dbReference type="ChEBI" id="CHEBI:30616"/>
    </ligand>
</feature>
<dbReference type="Gene3D" id="3.40.50.300">
    <property type="entry name" value="P-loop containing nucleotide triphosphate hydrolases"/>
    <property type="match status" value="2"/>
</dbReference>
<comment type="caution">
    <text evidence="9">The sequence shown here is derived from an EMBL/GenBank/DDBJ whole genome shotgun (WGS) entry which is preliminary data.</text>
</comment>
<dbReference type="Pfam" id="PF13476">
    <property type="entry name" value="AAA_23"/>
    <property type="match status" value="1"/>
</dbReference>
<feature type="binding site" evidence="6">
    <location>
        <begin position="32"/>
        <end position="38"/>
    </location>
    <ligand>
        <name>ATP</name>
        <dbReference type="ChEBI" id="CHEBI:30616"/>
    </ligand>
</feature>
<feature type="region of interest" description="Disordered" evidence="7">
    <location>
        <begin position="323"/>
        <end position="383"/>
    </location>
</feature>
<keyword evidence="6" id="KW-0067">ATP-binding</keyword>
<reference evidence="9 10" key="1">
    <citation type="journal article" date="2019" name="Int. J. Syst. Evol. Microbiol.">
        <title>The Global Catalogue of Microorganisms (GCM) 10K type strain sequencing project: providing services to taxonomists for standard genome sequencing and annotation.</title>
        <authorList>
            <consortium name="The Broad Institute Genomics Platform"/>
            <consortium name="The Broad Institute Genome Sequencing Center for Infectious Disease"/>
            <person name="Wu L."/>
            <person name="Ma J."/>
        </authorList>
    </citation>
    <scope>NUCLEOTIDE SEQUENCE [LARGE SCALE GENOMIC DNA]</scope>
    <source>
        <strain evidence="9 10">CGMCC 1.12859</strain>
    </source>
</reference>
<comment type="domain">
    <text evidence="6">The two conserved Cys that bind zinc constitute the zinc-hook, which separates the large intramolecular coiled coil regions. The 2 Cys residues coordinate one molecule of zinc with the help of the 2 Cys residues of the zinc-hook of another Rad50 molecule, thereby forming a V-shaped homodimer.</text>
</comment>
<comment type="caution">
    <text evidence="6">Lacks conserved residue(s) required for the propagation of feature annotation.</text>
</comment>
<evidence type="ECO:0000259" key="8">
    <source>
        <dbReference type="Pfam" id="PF13476"/>
    </source>
</evidence>
<feature type="compositionally biased region" description="Acidic residues" evidence="7">
    <location>
        <begin position="369"/>
        <end position="383"/>
    </location>
</feature>
<feature type="region of interest" description="Disordered" evidence="7">
    <location>
        <begin position="453"/>
        <end position="582"/>
    </location>
</feature>
<feature type="compositionally biased region" description="Basic and acidic residues" evidence="7">
    <location>
        <begin position="323"/>
        <end position="368"/>
    </location>
</feature>
<dbReference type="InterPro" id="IPR053480">
    <property type="entry name" value="DSB_repair_ATPase"/>
</dbReference>
<evidence type="ECO:0000256" key="2">
    <source>
        <dbReference type="ARBA" id="ARBA00022801"/>
    </source>
</evidence>
<keyword evidence="3" id="KW-0175">Coiled coil</keyword>
<evidence type="ECO:0000256" key="4">
    <source>
        <dbReference type="ARBA" id="ARBA00023204"/>
    </source>
</evidence>
<dbReference type="InterPro" id="IPR022982">
    <property type="entry name" value="Rad50_ATPase_archaeal"/>
</dbReference>
<dbReference type="PANTHER" id="PTHR32114:SF2">
    <property type="entry name" value="ABC TRANSPORTER ABCH.3"/>
    <property type="match status" value="1"/>
</dbReference>
<dbReference type="SUPFAM" id="SSF75712">
    <property type="entry name" value="Rad50 coiled-coil Zn hook"/>
    <property type="match status" value="1"/>
</dbReference>
<dbReference type="InterPro" id="IPR038729">
    <property type="entry name" value="Rad50/SbcC_AAA"/>
</dbReference>
<evidence type="ECO:0000256" key="6">
    <source>
        <dbReference type="HAMAP-Rule" id="MF_00449"/>
    </source>
</evidence>
<dbReference type="GO" id="GO:0005524">
    <property type="term" value="F:ATP binding"/>
    <property type="evidence" value="ECO:0007669"/>
    <property type="project" value="UniProtKB-UniRule"/>
</dbReference>
<dbReference type="HAMAP" id="MF_00449">
    <property type="entry name" value="RAD50"/>
    <property type="match status" value="1"/>
</dbReference>
<protein>
    <recommendedName>
        <fullName evidence="6">DNA double-strand break repair Rad50 ATPase</fullName>
    </recommendedName>
</protein>
<dbReference type="RefSeq" id="WP_267645954.1">
    <property type="nucleotide sequence ID" value="NZ_JANHGR010000001.1"/>
</dbReference>
<comment type="function">
    <text evidence="6">Part of the Rad50/Mre11 complex, which is involved in the early steps of DNA double-strand break (DSB) repair. Rad50 controls the balance between DNA end bridging and DNA resection via ATP-dependent structural rearrangements of the Rad50/Mre11 complex.</text>
</comment>
<evidence type="ECO:0000256" key="5">
    <source>
        <dbReference type="ARBA" id="ARBA00049666"/>
    </source>
</evidence>
<accession>A0ABD6BPU6</accession>
<keyword evidence="4 6" id="KW-0234">DNA repair</keyword>
<keyword evidence="6" id="KW-0547">Nucleotide-binding</keyword>
<comment type="similarity">
    <text evidence="6">Belongs to the SMC family. RAD50 subfamily.</text>
</comment>
<comment type="similarity">
    <text evidence="5">Belongs to the Sph1/Sph2 family.</text>
</comment>
<dbReference type="SUPFAM" id="SSF52540">
    <property type="entry name" value="P-loop containing nucleoside triphosphate hydrolases"/>
    <property type="match status" value="1"/>
</dbReference>
<dbReference type="AlphaFoldDB" id="A0ABD6BPU6"/>
<keyword evidence="1 6" id="KW-0227">DNA damage</keyword>
<dbReference type="PANTHER" id="PTHR32114">
    <property type="entry name" value="ABC TRANSPORTER ABCH.3"/>
    <property type="match status" value="1"/>
</dbReference>
<comment type="subunit">
    <text evidence="6">Homodimer. Forms a heterotetramer composed of two Mre11 subunits and two Rad50 subunits.</text>
</comment>
<dbReference type="GO" id="GO:0008270">
    <property type="term" value="F:zinc ion binding"/>
    <property type="evidence" value="ECO:0007669"/>
    <property type="project" value="UniProtKB-UniRule"/>
</dbReference>
<feature type="compositionally biased region" description="Basic and acidic residues" evidence="7">
    <location>
        <begin position="536"/>
        <end position="547"/>
    </location>
</feature>
<dbReference type="Gene3D" id="1.10.287.510">
    <property type="entry name" value="Helix hairpin bin"/>
    <property type="match status" value="1"/>
</dbReference>
<evidence type="ECO:0000256" key="7">
    <source>
        <dbReference type="SAM" id="MobiDB-lite"/>
    </source>
</evidence>
<keyword evidence="6" id="KW-0479">Metal-binding</keyword>
<dbReference type="EMBL" id="JBHUCZ010000001">
    <property type="protein sequence ID" value="MFD1566660.1"/>
    <property type="molecule type" value="Genomic_DNA"/>
</dbReference>
<evidence type="ECO:0000256" key="3">
    <source>
        <dbReference type="ARBA" id="ARBA00023054"/>
    </source>
</evidence>
<feature type="binding site" evidence="6">
    <location>
        <position position="458"/>
    </location>
    <ligand>
        <name>Zn(2+)</name>
        <dbReference type="ChEBI" id="CHEBI:29105"/>
    </ligand>
</feature>
<comment type="cofactor">
    <cofactor evidence="6">
        <name>Zn(2+)</name>
        <dbReference type="ChEBI" id="CHEBI:29105"/>
    </cofactor>
    <text evidence="6">Binds 1 zinc ion per homodimer.</text>
</comment>
<evidence type="ECO:0000313" key="10">
    <source>
        <dbReference type="Proteomes" id="UP001597139"/>
    </source>
</evidence>